<name>A0ABX2IJX1_9RHOB</name>
<dbReference type="RefSeq" id="WP_174134310.1">
    <property type="nucleotide sequence ID" value="NZ_JABUFE010000001.1"/>
</dbReference>
<accession>A0ABX2IJX1</accession>
<dbReference type="SUPFAM" id="SSF54106">
    <property type="entry name" value="LysM domain"/>
    <property type="match status" value="1"/>
</dbReference>
<dbReference type="NCBIfam" id="NF008399">
    <property type="entry name" value="PRK11198.1"/>
    <property type="match status" value="1"/>
</dbReference>
<keyword evidence="4" id="KW-1185">Reference proteome</keyword>
<dbReference type="InterPro" id="IPR052196">
    <property type="entry name" value="Bact_Kbp"/>
</dbReference>
<dbReference type="InterPro" id="IPR018392">
    <property type="entry name" value="LysM"/>
</dbReference>
<proteinExistence type="predicted"/>
<evidence type="ECO:0000259" key="1">
    <source>
        <dbReference type="PROSITE" id="PS50914"/>
    </source>
</evidence>
<evidence type="ECO:0000313" key="3">
    <source>
        <dbReference type="EMBL" id="NSX53179.1"/>
    </source>
</evidence>
<gene>
    <name evidence="3" type="primary">lysM</name>
    <name evidence="3" type="ORF">HRQ87_00005</name>
</gene>
<dbReference type="EMBL" id="JABUFE010000001">
    <property type="protein sequence ID" value="NSX53179.1"/>
    <property type="molecule type" value="Genomic_DNA"/>
</dbReference>
<feature type="domain" description="BON" evidence="1">
    <location>
        <begin position="17"/>
        <end position="88"/>
    </location>
</feature>
<dbReference type="CDD" id="cd00118">
    <property type="entry name" value="LysM"/>
    <property type="match status" value="1"/>
</dbReference>
<comment type="caution">
    <text evidence="3">The sequence shown here is derived from an EMBL/GenBank/DDBJ whole genome shotgun (WGS) entry which is preliminary data.</text>
</comment>
<reference evidence="3 4" key="1">
    <citation type="submission" date="2020-06" db="EMBL/GenBank/DDBJ databases">
        <title>Sulfitobacter algicola sp. nov., isolated from green algae.</title>
        <authorList>
            <person name="Wang C."/>
        </authorList>
    </citation>
    <scope>NUCLEOTIDE SEQUENCE [LARGE SCALE GENOMIC DNA]</scope>
    <source>
        <strain evidence="3 4">1151</strain>
    </source>
</reference>
<dbReference type="PROSITE" id="PS51782">
    <property type="entry name" value="LYSM"/>
    <property type="match status" value="1"/>
</dbReference>
<dbReference type="InterPro" id="IPR036779">
    <property type="entry name" value="LysM_dom_sf"/>
</dbReference>
<dbReference type="Pfam" id="PF01476">
    <property type="entry name" value="LysM"/>
    <property type="match status" value="1"/>
</dbReference>
<evidence type="ECO:0000259" key="2">
    <source>
        <dbReference type="PROSITE" id="PS51782"/>
    </source>
</evidence>
<dbReference type="SMART" id="SM00257">
    <property type="entry name" value="LysM"/>
    <property type="match status" value="1"/>
</dbReference>
<dbReference type="PROSITE" id="PS50914">
    <property type="entry name" value="BON"/>
    <property type="match status" value="1"/>
</dbReference>
<dbReference type="Proteomes" id="UP000777935">
    <property type="component" value="Unassembled WGS sequence"/>
</dbReference>
<dbReference type="PANTHER" id="PTHR34700:SF8">
    <property type="entry name" value="POTASSIUM BINDING PROTEIN KBP"/>
    <property type="match status" value="1"/>
</dbReference>
<dbReference type="PANTHER" id="PTHR34700">
    <property type="entry name" value="POTASSIUM BINDING PROTEIN KBP"/>
    <property type="match status" value="1"/>
</dbReference>
<sequence length="141" mass="15169">MGLWNFVKSAGKSLIGKDDAPEEVTQAALVKEVGDLGFKTDGLDISVDGDKVKISGDGIDQETKEKIILAVGNVEGVAEVEEDISGNDPVFHTVEKGDTLWGIAQKTLGDGNRHNEIFEANKPMLSHPDKIYPGQVLRIPT</sequence>
<dbReference type="Gene3D" id="3.10.350.10">
    <property type="entry name" value="LysM domain"/>
    <property type="match status" value="1"/>
</dbReference>
<organism evidence="3 4">
    <name type="scientific">Parasulfitobacter algicola</name>
    <dbReference type="NCBI Taxonomy" id="2614809"/>
    <lineage>
        <taxon>Bacteria</taxon>
        <taxon>Pseudomonadati</taxon>
        <taxon>Pseudomonadota</taxon>
        <taxon>Alphaproteobacteria</taxon>
        <taxon>Rhodobacterales</taxon>
        <taxon>Roseobacteraceae</taxon>
        <taxon>Parasulfitobacter</taxon>
    </lineage>
</organism>
<protein>
    <submittedName>
        <fullName evidence="3">Peptidoglycan-binding protein LysM</fullName>
    </submittedName>
</protein>
<dbReference type="InterPro" id="IPR007055">
    <property type="entry name" value="BON_dom"/>
</dbReference>
<evidence type="ECO:0000313" key="4">
    <source>
        <dbReference type="Proteomes" id="UP000777935"/>
    </source>
</evidence>
<feature type="domain" description="LysM" evidence="2">
    <location>
        <begin position="90"/>
        <end position="139"/>
    </location>
</feature>